<gene>
    <name evidence="1" type="ORF">BU25DRAFT_409640</name>
</gene>
<sequence length="390" mass="43587">MTYTYTFEALDDRVGIRDYNLTTYSIHNAPLAYRTLNPVLHTDITDTSEPTTPVYIPTKSSTRPAEIDTTTVTHRPVLSTTPTSIPQISTPTNPPKSIAPSIITRPSTTKTMTDIPAPLLQALRLLIRANHILHQHHLVDAFGHISLRHPLAPDQYLIAAYDPGAPALVRSQQDFISYRVRDSTPVDPNAPQGYSERFIHGEILRRFPDINCVVHSHSETVIPFTLANIPVRPVFHMAGFLGASSKGIPVFDAQDAYRDLVGKVEITPDMLIKNQPLGKALARKLHLSTPVVLQHKHGFTCMGKTVEEAVYRALYTQTNCELLSKALRFTGGDVDRVSYLSEEETKSCKKMNEKCVDKSWRLWLREVQTNPLYENEEGEPEALAVSGMKV</sequence>
<keyword evidence="2" id="KW-1185">Reference proteome</keyword>
<reference evidence="1" key="1">
    <citation type="journal article" date="2020" name="Stud. Mycol.">
        <title>101 Dothideomycetes genomes: a test case for predicting lifestyles and emergence of pathogens.</title>
        <authorList>
            <person name="Haridas S."/>
            <person name="Albert R."/>
            <person name="Binder M."/>
            <person name="Bloem J."/>
            <person name="Labutti K."/>
            <person name="Salamov A."/>
            <person name="Andreopoulos B."/>
            <person name="Baker S."/>
            <person name="Barry K."/>
            <person name="Bills G."/>
            <person name="Bluhm B."/>
            <person name="Cannon C."/>
            <person name="Castanera R."/>
            <person name="Culley D."/>
            <person name="Daum C."/>
            <person name="Ezra D."/>
            <person name="Gonzalez J."/>
            <person name="Henrissat B."/>
            <person name="Kuo A."/>
            <person name="Liang C."/>
            <person name="Lipzen A."/>
            <person name="Lutzoni F."/>
            <person name="Magnuson J."/>
            <person name="Mondo S."/>
            <person name="Nolan M."/>
            <person name="Ohm R."/>
            <person name="Pangilinan J."/>
            <person name="Park H.-J."/>
            <person name="Ramirez L."/>
            <person name="Alfaro M."/>
            <person name="Sun H."/>
            <person name="Tritt A."/>
            <person name="Yoshinaga Y."/>
            <person name="Zwiers L.-H."/>
            <person name="Turgeon B."/>
            <person name="Goodwin S."/>
            <person name="Spatafora J."/>
            <person name="Crous P."/>
            <person name="Grigoriev I."/>
        </authorList>
    </citation>
    <scope>NUCLEOTIDE SEQUENCE</scope>
    <source>
        <strain evidence="1">CBS 525.71</strain>
    </source>
</reference>
<evidence type="ECO:0000313" key="2">
    <source>
        <dbReference type="Proteomes" id="UP000799754"/>
    </source>
</evidence>
<accession>A0ACB6S513</accession>
<organism evidence="1 2">
    <name type="scientific">Macroventuria anomochaeta</name>
    <dbReference type="NCBI Taxonomy" id="301207"/>
    <lineage>
        <taxon>Eukaryota</taxon>
        <taxon>Fungi</taxon>
        <taxon>Dikarya</taxon>
        <taxon>Ascomycota</taxon>
        <taxon>Pezizomycotina</taxon>
        <taxon>Dothideomycetes</taxon>
        <taxon>Pleosporomycetidae</taxon>
        <taxon>Pleosporales</taxon>
        <taxon>Pleosporineae</taxon>
        <taxon>Didymellaceae</taxon>
        <taxon>Macroventuria</taxon>
    </lineage>
</organism>
<protein>
    <submittedName>
        <fullName evidence="1">Arad-like aldolase/epimerase</fullName>
    </submittedName>
</protein>
<comment type="caution">
    <text evidence="1">The sequence shown here is derived from an EMBL/GenBank/DDBJ whole genome shotgun (WGS) entry which is preliminary data.</text>
</comment>
<proteinExistence type="predicted"/>
<dbReference type="Proteomes" id="UP000799754">
    <property type="component" value="Unassembled WGS sequence"/>
</dbReference>
<dbReference type="EMBL" id="MU006712">
    <property type="protein sequence ID" value="KAF2628602.1"/>
    <property type="molecule type" value="Genomic_DNA"/>
</dbReference>
<evidence type="ECO:0000313" key="1">
    <source>
        <dbReference type="EMBL" id="KAF2628602.1"/>
    </source>
</evidence>
<name>A0ACB6S513_9PLEO</name>